<feature type="transmembrane region" description="Helical" evidence="7">
    <location>
        <begin position="281"/>
        <end position="304"/>
    </location>
</feature>
<feature type="transmembrane region" description="Helical" evidence="7">
    <location>
        <begin position="101"/>
        <end position="122"/>
    </location>
</feature>
<organism evidence="9 10">
    <name type="scientific">Phyllobacterium brassicacearum</name>
    <dbReference type="NCBI Taxonomy" id="314235"/>
    <lineage>
        <taxon>Bacteria</taxon>
        <taxon>Pseudomonadati</taxon>
        <taxon>Pseudomonadota</taxon>
        <taxon>Alphaproteobacteria</taxon>
        <taxon>Hyphomicrobiales</taxon>
        <taxon>Phyllobacteriaceae</taxon>
        <taxon>Phyllobacterium</taxon>
    </lineage>
</organism>
<comment type="subcellular location">
    <subcellularLocation>
        <location evidence="1 7">Cell membrane</location>
        <topology evidence="1 7">Multi-pass membrane protein</topology>
    </subcellularLocation>
</comment>
<evidence type="ECO:0000256" key="6">
    <source>
        <dbReference type="ARBA" id="ARBA00023136"/>
    </source>
</evidence>
<dbReference type="Gene3D" id="1.10.3720.10">
    <property type="entry name" value="MetI-like"/>
    <property type="match status" value="1"/>
</dbReference>
<evidence type="ECO:0000256" key="1">
    <source>
        <dbReference type="ARBA" id="ARBA00004651"/>
    </source>
</evidence>
<keyword evidence="6 7" id="KW-0472">Membrane</keyword>
<gene>
    <name evidence="9" type="ORF">CU102_20570</name>
</gene>
<dbReference type="EMBL" id="PGGO01000017">
    <property type="protein sequence ID" value="PSH65630.1"/>
    <property type="molecule type" value="Genomic_DNA"/>
</dbReference>
<keyword evidence="3" id="KW-1003">Cell membrane</keyword>
<dbReference type="PANTHER" id="PTHR43163:SF6">
    <property type="entry name" value="DIPEPTIDE TRANSPORT SYSTEM PERMEASE PROTEIN DPPB-RELATED"/>
    <property type="match status" value="1"/>
</dbReference>
<evidence type="ECO:0000256" key="2">
    <source>
        <dbReference type="ARBA" id="ARBA00022448"/>
    </source>
</evidence>
<accession>A0A2P7BGP6</accession>
<feature type="domain" description="ABC transmembrane type-1" evidence="8">
    <location>
        <begin position="95"/>
        <end position="304"/>
    </location>
</feature>
<evidence type="ECO:0000313" key="10">
    <source>
        <dbReference type="Proteomes" id="UP000241444"/>
    </source>
</evidence>
<dbReference type="GO" id="GO:0055085">
    <property type="term" value="P:transmembrane transport"/>
    <property type="evidence" value="ECO:0007669"/>
    <property type="project" value="InterPro"/>
</dbReference>
<evidence type="ECO:0000313" key="9">
    <source>
        <dbReference type="EMBL" id="PSH65630.1"/>
    </source>
</evidence>
<dbReference type="InterPro" id="IPR035906">
    <property type="entry name" value="MetI-like_sf"/>
</dbReference>
<protein>
    <submittedName>
        <fullName evidence="9">Peptide ABC transporter permease</fullName>
    </submittedName>
</protein>
<keyword evidence="4 7" id="KW-0812">Transmembrane</keyword>
<dbReference type="Pfam" id="PF00528">
    <property type="entry name" value="BPD_transp_1"/>
    <property type="match status" value="1"/>
</dbReference>
<keyword evidence="10" id="KW-1185">Reference proteome</keyword>
<comment type="similarity">
    <text evidence="7">Belongs to the binding-protein-dependent transport system permease family.</text>
</comment>
<dbReference type="GO" id="GO:0005886">
    <property type="term" value="C:plasma membrane"/>
    <property type="evidence" value="ECO:0007669"/>
    <property type="project" value="UniProtKB-SubCell"/>
</dbReference>
<evidence type="ECO:0000256" key="4">
    <source>
        <dbReference type="ARBA" id="ARBA00022692"/>
    </source>
</evidence>
<dbReference type="InterPro" id="IPR000515">
    <property type="entry name" value="MetI-like"/>
</dbReference>
<dbReference type="Proteomes" id="UP000241444">
    <property type="component" value="Unassembled WGS sequence"/>
</dbReference>
<feature type="transmembrane region" description="Helical" evidence="7">
    <location>
        <begin position="134"/>
        <end position="158"/>
    </location>
</feature>
<feature type="transmembrane region" description="Helical" evidence="7">
    <location>
        <begin position="9"/>
        <end position="30"/>
    </location>
</feature>
<evidence type="ECO:0000259" key="8">
    <source>
        <dbReference type="PROSITE" id="PS50928"/>
    </source>
</evidence>
<dbReference type="CDD" id="cd06261">
    <property type="entry name" value="TM_PBP2"/>
    <property type="match status" value="1"/>
</dbReference>
<feature type="transmembrane region" description="Helical" evidence="7">
    <location>
        <begin position="235"/>
        <end position="261"/>
    </location>
</feature>
<dbReference type="SUPFAM" id="SSF161098">
    <property type="entry name" value="MetI-like"/>
    <property type="match status" value="1"/>
</dbReference>
<evidence type="ECO:0000256" key="7">
    <source>
        <dbReference type="RuleBase" id="RU363032"/>
    </source>
</evidence>
<dbReference type="PROSITE" id="PS50928">
    <property type="entry name" value="ABC_TM1"/>
    <property type="match status" value="1"/>
</dbReference>
<dbReference type="PANTHER" id="PTHR43163">
    <property type="entry name" value="DIPEPTIDE TRANSPORT SYSTEM PERMEASE PROTEIN DPPB-RELATED"/>
    <property type="match status" value="1"/>
</dbReference>
<reference evidence="10" key="1">
    <citation type="submission" date="2017-11" db="EMBL/GenBank/DDBJ databases">
        <authorList>
            <person name="Kuznetsova I."/>
            <person name="Sazanova A."/>
            <person name="Chirak E."/>
            <person name="Safronova V."/>
            <person name="Willems A."/>
        </authorList>
    </citation>
    <scope>NUCLEOTIDE SEQUENCE [LARGE SCALE GENOMIC DNA]</scope>
    <source>
        <strain evidence="10">STM 196</strain>
    </source>
</reference>
<dbReference type="OrthoDB" id="9805855at2"/>
<proteinExistence type="inferred from homology"/>
<evidence type="ECO:0000256" key="3">
    <source>
        <dbReference type="ARBA" id="ARBA00022475"/>
    </source>
</evidence>
<keyword evidence="2 7" id="KW-0813">Transport</keyword>
<feature type="transmembrane region" description="Helical" evidence="7">
    <location>
        <begin position="178"/>
        <end position="197"/>
    </location>
</feature>
<name>A0A2P7BGP6_9HYPH</name>
<keyword evidence="5 7" id="KW-1133">Transmembrane helix</keyword>
<sequence length="317" mass="34563">MLSFLLKRIVLSLVTLILLSIMVFLGGQVLPGNVGRAILGPLADQRAVDALNHSLGLDRPLLVQYWDWITNFIQGDMGMSYIFRAPVAPFVIDALGNSMKLALVAFVLVVPLGILGGIVAALNVNRPIDRIISLGGLSATVLPEFVTGIIFILIFGVWLDWLPIAAAWPANAGFFTQVYYLILPAMPLFLVLFGYIARMARSGMIDALDSDYTRTAVLKGLPWRTVIWRHVLRNALLPTITVIATQTGYLIGGLVVVETLFRYQGIGSLIFTAARGKDFPILEAGILTIGIVYSVATLVADILYSVLNPRIRLGTEQ</sequence>
<dbReference type="Pfam" id="PF19300">
    <property type="entry name" value="BPD_transp_1_N"/>
    <property type="match status" value="1"/>
</dbReference>
<evidence type="ECO:0000256" key="5">
    <source>
        <dbReference type="ARBA" id="ARBA00022989"/>
    </source>
</evidence>
<dbReference type="AlphaFoldDB" id="A0A2P7BGP6"/>
<comment type="caution">
    <text evidence="9">The sequence shown here is derived from an EMBL/GenBank/DDBJ whole genome shotgun (WGS) entry which is preliminary data.</text>
</comment>
<dbReference type="InterPro" id="IPR045621">
    <property type="entry name" value="BPD_transp_1_N"/>
</dbReference>